<accession>A0A8S5NP92</accession>
<dbReference type="EMBL" id="BK015204">
    <property type="protein sequence ID" value="DAD95867.1"/>
    <property type="molecule type" value="Genomic_DNA"/>
</dbReference>
<protein>
    <submittedName>
        <fullName evidence="1">Uncharacterized protein</fullName>
    </submittedName>
</protein>
<sequence length="42" mass="5279">MNIIIDRSNILLDFNLVYIEYISKKITFEFLFYFLKHRFSSW</sequence>
<organism evidence="1">
    <name type="scientific">Siphoviridae sp. ct1is2</name>
    <dbReference type="NCBI Taxonomy" id="2826273"/>
    <lineage>
        <taxon>Viruses</taxon>
        <taxon>Duplodnaviria</taxon>
        <taxon>Heunggongvirae</taxon>
        <taxon>Uroviricota</taxon>
        <taxon>Caudoviricetes</taxon>
    </lineage>
</organism>
<evidence type="ECO:0000313" key="1">
    <source>
        <dbReference type="EMBL" id="DAD95867.1"/>
    </source>
</evidence>
<name>A0A8S5NP92_9CAUD</name>
<proteinExistence type="predicted"/>
<reference evidence="1" key="1">
    <citation type="journal article" date="2021" name="Proc. Natl. Acad. Sci. U.S.A.">
        <title>A Catalog of Tens of Thousands of Viruses from Human Metagenomes Reveals Hidden Associations with Chronic Diseases.</title>
        <authorList>
            <person name="Tisza M.J."/>
            <person name="Buck C.B."/>
        </authorList>
    </citation>
    <scope>NUCLEOTIDE SEQUENCE</scope>
    <source>
        <strain evidence="1">Ct1is2</strain>
    </source>
</reference>